<comment type="caution">
    <text evidence="6">The sequence shown here is derived from an EMBL/GenBank/DDBJ whole genome shotgun (WGS) entry which is preliminary data.</text>
</comment>
<dbReference type="PANTHER" id="PTHR43095:SF5">
    <property type="entry name" value="XYLULOSE KINASE"/>
    <property type="match status" value="1"/>
</dbReference>
<evidence type="ECO:0000256" key="2">
    <source>
        <dbReference type="ARBA" id="ARBA00022679"/>
    </source>
</evidence>
<dbReference type="Pfam" id="PF21546">
    <property type="entry name" value="FGGY_C_2"/>
    <property type="match status" value="1"/>
</dbReference>
<keyword evidence="3 6" id="KW-0418">Kinase</keyword>
<evidence type="ECO:0000259" key="4">
    <source>
        <dbReference type="Pfam" id="PF00370"/>
    </source>
</evidence>
<proteinExistence type="inferred from homology"/>
<dbReference type="Proteomes" id="UP000318801">
    <property type="component" value="Unassembled WGS sequence"/>
</dbReference>
<evidence type="ECO:0000313" key="7">
    <source>
        <dbReference type="Proteomes" id="UP000318801"/>
    </source>
</evidence>
<evidence type="ECO:0000259" key="5">
    <source>
        <dbReference type="Pfam" id="PF21546"/>
    </source>
</evidence>
<dbReference type="InterPro" id="IPR018484">
    <property type="entry name" value="FGGY_N"/>
</dbReference>
<dbReference type="SUPFAM" id="SSF53067">
    <property type="entry name" value="Actin-like ATPase domain"/>
    <property type="match status" value="1"/>
</dbReference>
<dbReference type="InterPro" id="IPR049382">
    <property type="entry name" value="FGGY_C_2"/>
</dbReference>
<evidence type="ECO:0000256" key="1">
    <source>
        <dbReference type="ARBA" id="ARBA00009156"/>
    </source>
</evidence>
<reference evidence="6 7" key="1">
    <citation type="submission" date="2019-06" db="EMBL/GenBank/DDBJ databases">
        <authorList>
            <person name="Li M."/>
        </authorList>
    </citation>
    <scope>NUCLEOTIDE SEQUENCE [LARGE SCALE GENOMIC DNA]</scope>
    <source>
        <strain evidence="6 7">BGMRC2036</strain>
    </source>
</reference>
<dbReference type="EMBL" id="VHLG01000010">
    <property type="protein sequence ID" value="TPW29181.1"/>
    <property type="molecule type" value="Genomic_DNA"/>
</dbReference>
<feature type="domain" description="Carbohydrate kinase FGGY C-terminal" evidence="5">
    <location>
        <begin position="253"/>
        <end position="426"/>
    </location>
</feature>
<organism evidence="6 7">
    <name type="scientific">Martelella alba</name>
    <dbReference type="NCBI Taxonomy" id="2590451"/>
    <lineage>
        <taxon>Bacteria</taxon>
        <taxon>Pseudomonadati</taxon>
        <taxon>Pseudomonadota</taxon>
        <taxon>Alphaproteobacteria</taxon>
        <taxon>Hyphomicrobiales</taxon>
        <taxon>Aurantimonadaceae</taxon>
        <taxon>Martelella</taxon>
    </lineage>
</organism>
<dbReference type="RefSeq" id="WP_141149855.1">
    <property type="nucleotide sequence ID" value="NZ_VHLG01000010.1"/>
</dbReference>
<dbReference type="Gene3D" id="3.30.420.40">
    <property type="match status" value="2"/>
</dbReference>
<gene>
    <name evidence="6" type="ORF">FJU08_15130</name>
</gene>
<dbReference type="InterPro" id="IPR050406">
    <property type="entry name" value="FGGY_Carb_Kinase"/>
</dbReference>
<keyword evidence="2" id="KW-0808">Transferase</keyword>
<evidence type="ECO:0000313" key="6">
    <source>
        <dbReference type="EMBL" id="TPW29181.1"/>
    </source>
</evidence>
<dbReference type="InterPro" id="IPR043129">
    <property type="entry name" value="ATPase_NBD"/>
</dbReference>
<feature type="domain" description="Carbohydrate kinase FGGY N-terminal" evidence="4">
    <location>
        <begin position="12"/>
        <end position="245"/>
    </location>
</feature>
<dbReference type="CDD" id="cd07772">
    <property type="entry name" value="ASKHA_NBD_FGGY_NaCK-like"/>
    <property type="match status" value="1"/>
</dbReference>
<dbReference type="OrthoDB" id="9786272at2"/>
<dbReference type="PANTHER" id="PTHR43095">
    <property type="entry name" value="SUGAR KINASE"/>
    <property type="match status" value="1"/>
</dbReference>
<dbReference type="GO" id="GO:0016301">
    <property type="term" value="F:kinase activity"/>
    <property type="evidence" value="ECO:0007669"/>
    <property type="project" value="UniProtKB-KW"/>
</dbReference>
<dbReference type="AlphaFoldDB" id="A0A506U7U8"/>
<protein>
    <submittedName>
        <fullName evidence="6">Carbohydrate kinase</fullName>
    </submittedName>
</protein>
<keyword evidence="7" id="KW-1185">Reference proteome</keyword>
<comment type="similarity">
    <text evidence="1">Belongs to the FGGY kinase family.</text>
</comment>
<evidence type="ECO:0000256" key="3">
    <source>
        <dbReference type="ARBA" id="ARBA00022777"/>
    </source>
</evidence>
<dbReference type="Pfam" id="PF00370">
    <property type="entry name" value="FGGY_N"/>
    <property type="match status" value="1"/>
</dbReference>
<dbReference type="GO" id="GO:0005975">
    <property type="term" value="P:carbohydrate metabolic process"/>
    <property type="evidence" value="ECO:0007669"/>
    <property type="project" value="InterPro"/>
</dbReference>
<accession>A0A506U7U8</accession>
<sequence length="473" mass="50537">MTPARPVRNVAVIDIGKTNAKVIIYDLEARAETGSRARANAVIRRAPYPHHDVDGLWAFILNSLEQLNGECGIDAISITTHGATVALVDSEGGLALPVLDYEHDGPDEMKDRYNAIRPPFSVTGSPRLVAGLNIGAQLFWQRASFPTAFARTEHVITYPQYWGFRLTGVVASEVTSWGCHTDLWAPQRGTFSPLVAALGLTGRMAPLKAAGDILGPVGGEIAAQTGLSPDCPVYCGLHDSNASLLPHLKSLAAPFSVVSTGTWVIAMAVGSAVPPLDETRDTLINVNALGDPVPSARFMGGRVFEVAAPKGAVIEPADRRDALEQDIMLLPSVIGDTGPYQGRIGGWTVPEEDMTPGVRLLTLSWYLALMTAECLALTGAEGPVIVEGPFAENRDYLEMLAAATGRPVEKSRGSGTSVGAAGLVSKVAQSARFEDDPLTELAPALYTYAAEWKRRVNDGEIGFSPVEYRLPRW</sequence>
<name>A0A506U7U8_9HYPH</name>